<dbReference type="eggNOG" id="KOG3341">
    <property type="taxonomic scope" value="Eukaryota"/>
</dbReference>
<dbReference type="SUPFAM" id="SSF46785">
    <property type="entry name" value="Winged helix' DNA-binding domain"/>
    <property type="match status" value="2"/>
</dbReference>
<dbReference type="InterPro" id="IPR036390">
    <property type="entry name" value="WH_DNA-bd_sf"/>
</dbReference>
<sequence length="243" mass="26749">MRRAGIAGIGHGVGAGRLQASQAAQERAQSIGNNLLSQQKEQMMEKCSVFQSKLEEFARKHKNEIIRNPDFRSKFNSMCAAIGVDPLASNKGFWGALGMGDFYYELGIQMIQVCLERRSQSGGLDSVEEVLSALRARRGPRAQQINAEDLERSVKCLKGLGKSLEIISIKGKGKVIQSVPCELSQDHTAILELASHSGHTSVGDLISLLEWPENRAVSAVNFLLDEGMAWIDKQNDGKWPLIW</sequence>
<dbReference type="PaxDb" id="55529-EKX50192"/>
<dbReference type="GO" id="GO:0043328">
    <property type="term" value="P:protein transport to vacuole involved in ubiquitin-dependent protein catabolic process via the multivesicular body sorting pathway"/>
    <property type="evidence" value="ECO:0007669"/>
    <property type="project" value="TreeGrafter"/>
</dbReference>
<evidence type="ECO:0000313" key="2">
    <source>
        <dbReference type="EMBL" id="EKX50192.1"/>
    </source>
</evidence>
<comment type="similarity">
    <text evidence="1">Belongs to the SNF8 family.</text>
</comment>
<reference evidence="4" key="2">
    <citation type="submission" date="2012-11" db="EMBL/GenBank/DDBJ databases">
        <authorList>
            <person name="Kuo A."/>
            <person name="Curtis B.A."/>
            <person name="Tanifuji G."/>
            <person name="Burki F."/>
            <person name="Gruber A."/>
            <person name="Irimia M."/>
            <person name="Maruyama S."/>
            <person name="Arias M.C."/>
            <person name="Ball S.G."/>
            <person name="Gile G.H."/>
            <person name="Hirakawa Y."/>
            <person name="Hopkins J.F."/>
            <person name="Rensing S.A."/>
            <person name="Schmutz J."/>
            <person name="Symeonidi A."/>
            <person name="Elias M."/>
            <person name="Eveleigh R.J."/>
            <person name="Herman E.K."/>
            <person name="Klute M.J."/>
            <person name="Nakayama T."/>
            <person name="Obornik M."/>
            <person name="Reyes-Prieto A."/>
            <person name="Armbrust E.V."/>
            <person name="Aves S.J."/>
            <person name="Beiko R.G."/>
            <person name="Coutinho P."/>
            <person name="Dacks J.B."/>
            <person name="Durnford D.G."/>
            <person name="Fast N.M."/>
            <person name="Green B.R."/>
            <person name="Grisdale C."/>
            <person name="Hempe F."/>
            <person name="Henrissat B."/>
            <person name="Hoppner M.P."/>
            <person name="Ishida K.-I."/>
            <person name="Kim E."/>
            <person name="Koreny L."/>
            <person name="Kroth P.G."/>
            <person name="Liu Y."/>
            <person name="Malik S.-B."/>
            <person name="Maier U.G."/>
            <person name="McRose D."/>
            <person name="Mock T."/>
            <person name="Neilson J.A."/>
            <person name="Onodera N.T."/>
            <person name="Poole A.M."/>
            <person name="Pritham E.J."/>
            <person name="Richards T.A."/>
            <person name="Rocap G."/>
            <person name="Roy S.W."/>
            <person name="Sarai C."/>
            <person name="Schaack S."/>
            <person name="Shirato S."/>
            <person name="Slamovits C.H."/>
            <person name="Spencer D.F."/>
            <person name="Suzuki S."/>
            <person name="Worden A.Z."/>
            <person name="Zauner S."/>
            <person name="Barry K."/>
            <person name="Bell C."/>
            <person name="Bharti A.K."/>
            <person name="Crow J.A."/>
            <person name="Grimwood J."/>
            <person name="Kramer R."/>
            <person name="Lindquist E."/>
            <person name="Lucas S."/>
            <person name="Salamov A."/>
            <person name="McFadden G.I."/>
            <person name="Lane C.E."/>
            <person name="Keeling P.J."/>
            <person name="Gray M.W."/>
            <person name="Grigoriev I.V."/>
            <person name="Archibald J.M."/>
        </authorList>
    </citation>
    <scope>NUCLEOTIDE SEQUENCE</scope>
    <source>
        <strain evidence="4">CCMP2712</strain>
    </source>
</reference>
<dbReference type="OrthoDB" id="283883at2759"/>
<dbReference type="EnsemblProtists" id="EKX50192">
    <property type="protein sequence ID" value="EKX50192"/>
    <property type="gene ID" value="GUITHDRAFT_104004"/>
</dbReference>
<dbReference type="Gene3D" id="1.10.10.10">
    <property type="entry name" value="Winged helix-like DNA-binding domain superfamily/Winged helix DNA-binding domain"/>
    <property type="match status" value="2"/>
</dbReference>
<dbReference type="STRING" id="905079.L1JP02"/>
<evidence type="ECO:0000313" key="4">
    <source>
        <dbReference type="Proteomes" id="UP000011087"/>
    </source>
</evidence>
<dbReference type="Pfam" id="PF04157">
    <property type="entry name" value="EAP30"/>
    <property type="match status" value="1"/>
</dbReference>
<evidence type="ECO:0000313" key="3">
    <source>
        <dbReference type="EnsemblProtists" id="EKX50192"/>
    </source>
</evidence>
<dbReference type="HOGENOM" id="CLU_070147_2_0_1"/>
<reference evidence="2 4" key="1">
    <citation type="journal article" date="2012" name="Nature">
        <title>Algal genomes reveal evolutionary mosaicism and the fate of nucleomorphs.</title>
        <authorList>
            <consortium name="DOE Joint Genome Institute"/>
            <person name="Curtis B.A."/>
            <person name="Tanifuji G."/>
            <person name="Burki F."/>
            <person name="Gruber A."/>
            <person name="Irimia M."/>
            <person name="Maruyama S."/>
            <person name="Arias M.C."/>
            <person name="Ball S.G."/>
            <person name="Gile G.H."/>
            <person name="Hirakawa Y."/>
            <person name="Hopkins J.F."/>
            <person name="Kuo A."/>
            <person name="Rensing S.A."/>
            <person name="Schmutz J."/>
            <person name="Symeonidi A."/>
            <person name="Elias M."/>
            <person name="Eveleigh R.J."/>
            <person name="Herman E.K."/>
            <person name="Klute M.J."/>
            <person name="Nakayama T."/>
            <person name="Obornik M."/>
            <person name="Reyes-Prieto A."/>
            <person name="Armbrust E.V."/>
            <person name="Aves S.J."/>
            <person name="Beiko R.G."/>
            <person name="Coutinho P."/>
            <person name="Dacks J.B."/>
            <person name="Durnford D.G."/>
            <person name="Fast N.M."/>
            <person name="Green B.R."/>
            <person name="Grisdale C.J."/>
            <person name="Hempel F."/>
            <person name="Henrissat B."/>
            <person name="Hoppner M.P."/>
            <person name="Ishida K."/>
            <person name="Kim E."/>
            <person name="Koreny L."/>
            <person name="Kroth P.G."/>
            <person name="Liu Y."/>
            <person name="Malik S.B."/>
            <person name="Maier U.G."/>
            <person name="McRose D."/>
            <person name="Mock T."/>
            <person name="Neilson J.A."/>
            <person name="Onodera N.T."/>
            <person name="Poole A.M."/>
            <person name="Pritham E.J."/>
            <person name="Richards T.A."/>
            <person name="Rocap G."/>
            <person name="Roy S.W."/>
            <person name="Sarai C."/>
            <person name="Schaack S."/>
            <person name="Shirato S."/>
            <person name="Slamovits C.H."/>
            <person name="Spencer D.F."/>
            <person name="Suzuki S."/>
            <person name="Worden A.Z."/>
            <person name="Zauner S."/>
            <person name="Barry K."/>
            <person name="Bell C."/>
            <person name="Bharti A.K."/>
            <person name="Crow J.A."/>
            <person name="Grimwood J."/>
            <person name="Kramer R."/>
            <person name="Lindquist E."/>
            <person name="Lucas S."/>
            <person name="Salamov A."/>
            <person name="McFadden G.I."/>
            <person name="Lane C.E."/>
            <person name="Keeling P.J."/>
            <person name="Gray M.W."/>
            <person name="Grigoriev I.V."/>
            <person name="Archibald J.M."/>
        </authorList>
    </citation>
    <scope>NUCLEOTIDE SEQUENCE</scope>
    <source>
        <strain evidence="2 4">CCMP2712</strain>
    </source>
</reference>
<dbReference type="InterPro" id="IPR016689">
    <property type="entry name" value="ESCRT-2_cplx_Snf8"/>
</dbReference>
<dbReference type="GO" id="GO:0000814">
    <property type="term" value="C:ESCRT II complex"/>
    <property type="evidence" value="ECO:0007669"/>
    <property type="project" value="InterPro"/>
</dbReference>
<dbReference type="AlphaFoldDB" id="L1JP02"/>
<protein>
    <submittedName>
        <fullName evidence="2">Vacuolar protein sorting 22</fullName>
    </submittedName>
</protein>
<dbReference type="PANTHER" id="PTHR12806">
    <property type="entry name" value="EAP30 SUBUNIT OF ELL COMPLEX"/>
    <property type="match status" value="1"/>
</dbReference>
<dbReference type="GeneID" id="17307018"/>
<dbReference type="RefSeq" id="XP_005837172.1">
    <property type="nucleotide sequence ID" value="XM_005837115.1"/>
</dbReference>
<gene>
    <name evidence="2" type="primary">VPS22</name>
    <name evidence="2" type="ORF">GUITHDRAFT_104004</name>
</gene>
<proteinExistence type="inferred from homology"/>
<organism evidence="2">
    <name type="scientific">Guillardia theta (strain CCMP2712)</name>
    <name type="common">Cryptophyte</name>
    <dbReference type="NCBI Taxonomy" id="905079"/>
    <lineage>
        <taxon>Eukaryota</taxon>
        <taxon>Cryptophyceae</taxon>
        <taxon>Pyrenomonadales</taxon>
        <taxon>Geminigeraceae</taxon>
        <taxon>Guillardia</taxon>
    </lineage>
</organism>
<dbReference type="InterPro" id="IPR036388">
    <property type="entry name" value="WH-like_DNA-bd_sf"/>
</dbReference>
<name>L1JP02_GUITC</name>
<dbReference type="Proteomes" id="UP000011087">
    <property type="component" value="Unassembled WGS sequence"/>
</dbReference>
<evidence type="ECO:0000256" key="1">
    <source>
        <dbReference type="ARBA" id="ARBA00009834"/>
    </source>
</evidence>
<accession>L1JP02</accession>
<dbReference type="KEGG" id="gtt:GUITHDRAFT_104004"/>
<reference evidence="3" key="3">
    <citation type="submission" date="2016-03" db="UniProtKB">
        <authorList>
            <consortium name="EnsemblProtists"/>
        </authorList>
    </citation>
    <scope>IDENTIFICATION</scope>
</reference>
<dbReference type="EMBL" id="JH992979">
    <property type="protein sequence ID" value="EKX50192.1"/>
    <property type="molecule type" value="Genomic_DNA"/>
</dbReference>
<dbReference type="OMA" id="QIVEVCM"/>
<dbReference type="Gene3D" id="6.10.140.180">
    <property type="match status" value="1"/>
</dbReference>
<dbReference type="PANTHER" id="PTHR12806:SF0">
    <property type="entry name" value="VACUOLAR-SORTING PROTEIN SNF8"/>
    <property type="match status" value="1"/>
</dbReference>
<keyword evidence="4" id="KW-1185">Reference proteome</keyword>
<dbReference type="InterPro" id="IPR040608">
    <property type="entry name" value="Snf8/Vps36"/>
</dbReference>